<comment type="caution">
    <text evidence="1">The sequence shown here is derived from an EMBL/GenBank/DDBJ whole genome shotgun (WGS) entry which is preliminary data.</text>
</comment>
<keyword evidence="2" id="KW-1185">Reference proteome</keyword>
<reference evidence="1" key="1">
    <citation type="journal article" date="2014" name="Int. J. Syst. Evol. Microbiol.">
        <title>Complete genome sequence of Corynebacterium casei LMG S-19264T (=DSM 44701T), isolated from a smear-ripened cheese.</title>
        <authorList>
            <consortium name="US DOE Joint Genome Institute (JGI-PGF)"/>
            <person name="Walter F."/>
            <person name="Albersmeier A."/>
            <person name="Kalinowski J."/>
            <person name="Ruckert C."/>
        </authorList>
    </citation>
    <scope>NUCLEOTIDE SEQUENCE</scope>
    <source>
        <strain evidence="1">CGMCC 4.7430</strain>
    </source>
</reference>
<protein>
    <submittedName>
        <fullName evidence="1">Uncharacterized protein</fullName>
    </submittedName>
</protein>
<dbReference type="EMBL" id="BMNK01000023">
    <property type="protein sequence ID" value="GGP17244.1"/>
    <property type="molecule type" value="Genomic_DNA"/>
</dbReference>
<sequence length="78" mass="8322">MADTSAWVDSTADGVLAEAGTAPMAVTASAAVAAPMATRPIVRRHEILSTWLRVLIRTTAFSFDFRPTVCPTCQTLRA</sequence>
<dbReference type="Proteomes" id="UP000660745">
    <property type="component" value="Unassembled WGS sequence"/>
</dbReference>
<gene>
    <name evidence="1" type="ORF">GCM10012278_84330</name>
</gene>
<evidence type="ECO:0000313" key="2">
    <source>
        <dbReference type="Proteomes" id="UP000660745"/>
    </source>
</evidence>
<evidence type="ECO:0000313" key="1">
    <source>
        <dbReference type="EMBL" id="GGP17244.1"/>
    </source>
</evidence>
<reference evidence="1" key="2">
    <citation type="submission" date="2020-09" db="EMBL/GenBank/DDBJ databases">
        <authorList>
            <person name="Sun Q."/>
            <person name="Zhou Y."/>
        </authorList>
    </citation>
    <scope>NUCLEOTIDE SEQUENCE</scope>
    <source>
        <strain evidence="1">CGMCC 4.7430</strain>
    </source>
</reference>
<dbReference type="AlphaFoldDB" id="A0A918EAZ4"/>
<proteinExistence type="predicted"/>
<organism evidence="1 2">
    <name type="scientific">Nonomuraea glycinis</name>
    <dbReference type="NCBI Taxonomy" id="2047744"/>
    <lineage>
        <taxon>Bacteria</taxon>
        <taxon>Bacillati</taxon>
        <taxon>Actinomycetota</taxon>
        <taxon>Actinomycetes</taxon>
        <taxon>Streptosporangiales</taxon>
        <taxon>Streptosporangiaceae</taxon>
        <taxon>Nonomuraea</taxon>
    </lineage>
</organism>
<name>A0A918EAZ4_9ACTN</name>
<accession>A0A918EAZ4</accession>